<dbReference type="AlphaFoldDB" id="A0AAE0FBM3"/>
<reference evidence="8 9" key="1">
    <citation type="journal article" date="2015" name="Genome Biol. Evol.">
        <title>Comparative Genomics of a Bacterivorous Green Alga Reveals Evolutionary Causalities and Consequences of Phago-Mixotrophic Mode of Nutrition.</title>
        <authorList>
            <person name="Burns J.A."/>
            <person name="Paasch A."/>
            <person name="Narechania A."/>
            <person name="Kim E."/>
        </authorList>
    </citation>
    <scope>NUCLEOTIDE SEQUENCE [LARGE SCALE GENOMIC DNA]</scope>
    <source>
        <strain evidence="8 9">PLY_AMNH</strain>
    </source>
</reference>
<evidence type="ECO:0000256" key="4">
    <source>
        <dbReference type="ARBA" id="ARBA00022989"/>
    </source>
</evidence>
<dbReference type="EMBL" id="LGRX02021688">
    <property type="protein sequence ID" value="KAK3256401.1"/>
    <property type="molecule type" value="Genomic_DNA"/>
</dbReference>
<evidence type="ECO:0000256" key="6">
    <source>
        <dbReference type="SAM" id="MobiDB-lite"/>
    </source>
</evidence>
<proteinExistence type="predicted"/>
<feature type="transmembrane region" description="Helical" evidence="7">
    <location>
        <begin position="221"/>
        <end position="243"/>
    </location>
</feature>
<evidence type="ECO:0000256" key="5">
    <source>
        <dbReference type="ARBA" id="ARBA00023136"/>
    </source>
</evidence>
<feature type="transmembrane region" description="Helical" evidence="7">
    <location>
        <begin position="346"/>
        <end position="365"/>
    </location>
</feature>
<feature type="transmembrane region" description="Helical" evidence="7">
    <location>
        <begin position="431"/>
        <end position="453"/>
    </location>
</feature>
<dbReference type="GO" id="GO:0022857">
    <property type="term" value="F:transmembrane transporter activity"/>
    <property type="evidence" value="ECO:0007669"/>
    <property type="project" value="InterPro"/>
</dbReference>
<feature type="region of interest" description="Disordered" evidence="6">
    <location>
        <begin position="1"/>
        <end position="22"/>
    </location>
</feature>
<feature type="transmembrane region" description="Helical" evidence="7">
    <location>
        <begin position="47"/>
        <end position="67"/>
    </location>
</feature>
<sequence>HSRLTPSRKAAASDNVADDGSSEISDAVEKLAEVKPDDLEKVAKSQAISALAGGVVLHLALGTLYIWGNIAPFVTSYLRQFDPNVTASDTLFVFATALMGLSFSLTFGGRMERKIGPKWTAMIGGYIMAASTFAAAQCRSVGALITVYGLVFGVGTGIAYSAPLVCGLRHLPTQKGLVSGIITAGFGAGAFLFNYISTWLVNPAGHAPVGGYFGPEVTANIPFMFNALGCCYFLMVTLAGFLLKNPSPEVLAARQQAAASGTQPALADDTCHIAPGDMFGEPQAWLLWVCFFLTSIGGIFVLGSYKSFGSFFSQQYLVALGAWASIFNACGRLAWGQLADRTSYKIALSTMTACLGTLLLCYSFTTFSAPLFFAVTCALVFCYGGNFSLYPTATATLFGSLNAGPNYGLIFTGLGFASVASIFFGNKIVSVLGMAGVTQVYGLVCLLGCFLTIKFMNTPETCSVPS</sequence>
<evidence type="ECO:0000256" key="3">
    <source>
        <dbReference type="ARBA" id="ARBA00022692"/>
    </source>
</evidence>
<evidence type="ECO:0000313" key="9">
    <source>
        <dbReference type="Proteomes" id="UP001190700"/>
    </source>
</evidence>
<comment type="caution">
    <text evidence="8">The sequence shown here is derived from an EMBL/GenBank/DDBJ whole genome shotgun (WGS) entry which is preliminary data.</text>
</comment>
<feature type="transmembrane region" description="Helical" evidence="7">
    <location>
        <begin position="142"/>
        <end position="165"/>
    </location>
</feature>
<evidence type="ECO:0000256" key="1">
    <source>
        <dbReference type="ARBA" id="ARBA00004141"/>
    </source>
</evidence>
<feature type="transmembrane region" description="Helical" evidence="7">
    <location>
        <begin position="87"/>
        <end position="107"/>
    </location>
</feature>
<feature type="transmembrane region" description="Helical" evidence="7">
    <location>
        <begin position="119"/>
        <end position="136"/>
    </location>
</feature>
<dbReference type="Proteomes" id="UP001190700">
    <property type="component" value="Unassembled WGS sequence"/>
</dbReference>
<feature type="transmembrane region" description="Helical" evidence="7">
    <location>
        <begin position="371"/>
        <end position="393"/>
    </location>
</feature>
<keyword evidence="2" id="KW-0813">Transport</keyword>
<evidence type="ECO:0000313" key="8">
    <source>
        <dbReference type="EMBL" id="KAK3256401.1"/>
    </source>
</evidence>
<dbReference type="Gene3D" id="1.20.1250.20">
    <property type="entry name" value="MFS general substrate transporter like domains"/>
    <property type="match status" value="2"/>
</dbReference>
<feature type="transmembrane region" description="Helical" evidence="7">
    <location>
        <begin position="405"/>
        <end position="425"/>
    </location>
</feature>
<gene>
    <name evidence="8" type="ORF">CYMTET_34464</name>
</gene>
<keyword evidence="5 7" id="KW-0472">Membrane</keyword>
<evidence type="ECO:0000256" key="2">
    <source>
        <dbReference type="ARBA" id="ARBA00022448"/>
    </source>
</evidence>
<dbReference type="InterPro" id="IPR011701">
    <property type="entry name" value="MFS"/>
</dbReference>
<keyword evidence="4 7" id="KW-1133">Transmembrane helix</keyword>
<organism evidence="8 9">
    <name type="scientific">Cymbomonas tetramitiformis</name>
    <dbReference type="NCBI Taxonomy" id="36881"/>
    <lineage>
        <taxon>Eukaryota</taxon>
        <taxon>Viridiplantae</taxon>
        <taxon>Chlorophyta</taxon>
        <taxon>Pyramimonadophyceae</taxon>
        <taxon>Pyramimonadales</taxon>
        <taxon>Pyramimonadaceae</taxon>
        <taxon>Cymbomonas</taxon>
    </lineage>
</organism>
<accession>A0AAE0FBM3</accession>
<dbReference type="GO" id="GO:0016020">
    <property type="term" value="C:membrane"/>
    <property type="evidence" value="ECO:0007669"/>
    <property type="project" value="UniProtKB-SubCell"/>
</dbReference>
<dbReference type="PANTHER" id="PTHR43385">
    <property type="entry name" value="RIBOFLAVIN TRANSPORTER RIBJ"/>
    <property type="match status" value="1"/>
</dbReference>
<dbReference type="PANTHER" id="PTHR43385:SF1">
    <property type="entry name" value="RIBOFLAVIN TRANSPORTER RIBJ"/>
    <property type="match status" value="1"/>
</dbReference>
<feature type="transmembrane region" description="Helical" evidence="7">
    <location>
        <begin position="177"/>
        <end position="201"/>
    </location>
</feature>
<evidence type="ECO:0000256" key="7">
    <source>
        <dbReference type="SAM" id="Phobius"/>
    </source>
</evidence>
<protein>
    <recommendedName>
        <fullName evidence="10">Major facilitator superfamily (MFS) profile domain-containing protein</fullName>
    </recommendedName>
</protein>
<keyword evidence="9" id="KW-1185">Reference proteome</keyword>
<feature type="transmembrane region" description="Helical" evidence="7">
    <location>
        <begin position="316"/>
        <end position="334"/>
    </location>
</feature>
<feature type="non-terminal residue" evidence="8">
    <location>
        <position position="1"/>
    </location>
</feature>
<dbReference type="SUPFAM" id="SSF103473">
    <property type="entry name" value="MFS general substrate transporter"/>
    <property type="match status" value="1"/>
</dbReference>
<comment type="subcellular location">
    <subcellularLocation>
        <location evidence="1">Membrane</location>
        <topology evidence="1">Multi-pass membrane protein</topology>
    </subcellularLocation>
</comment>
<name>A0AAE0FBM3_9CHLO</name>
<dbReference type="Pfam" id="PF07690">
    <property type="entry name" value="MFS_1"/>
    <property type="match status" value="1"/>
</dbReference>
<dbReference type="InterPro" id="IPR036259">
    <property type="entry name" value="MFS_trans_sf"/>
</dbReference>
<dbReference type="InterPro" id="IPR052983">
    <property type="entry name" value="MFS_Riboflavin_Transporter"/>
</dbReference>
<evidence type="ECO:0008006" key="10">
    <source>
        <dbReference type="Google" id="ProtNLM"/>
    </source>
</evidence>
<keyword evidence="3 7" id="KW-0812">Transmembrane</keyword>
<feature type="transmembrane region" description="Helical" evidence="7">
    <location>
        <begin position="285"/>
        <end position="304"/>
    </location>
</feature>